<feature type="compositionally biased region" description="Polar residues" evidence="1">
    <location>
        <begin position="33"/>
        <end position="46"/>
    </location>
</feature>
<dbReference type="GO" id="GO:0071897">
    <property type="term" value="P:DNA biosynthetic process"/>
    <property type="evidence" value="ECO:0007669"/>
    <property type="project" value="UniProtKB-ARBA"/>
</dbReference>
<dbReference type="InterPro" id="IPR053134">
    <property type="entry name" value="RNA-dir_DNA_polymerase"/>
</dbReference>
<feature type="domain" description="Reverse transcriptase" evidence="2">
    <location>
        <begin position="178"/>
        <end position="305"/>
    </location>
</feature>
<accession>A0A8X6R8E1</accession>
<dbReference type="EMBL" id="BMAU01021039">
    <property type="protein sequence ID" value="GFX87757.1"/>
    <property type="molecule type" value="Genomic_DNA"/>
</dbReference>
<dbReference type="PANTHER" id="PTHR24559">
    <property type="entry name" value="TRANSPOSON TY3-I GAG-POL POLYPROTEIN"/>
    <property type="match status" value="1"/>
</dbReference>
<dbReference type="PANTHER" id="PTHR24559:SF454">
    <property type="entry name" value="RIBONUCLEASE H"/>
    <property type="match status" value="1"/>
</dbReference>
<dbReference type="CDD" id="cd01647">
    <property type="entry name" value="RT_LTR"/>
    <property type="match status" value="1"/>
</dbReference>
<dbReference type="Pfam" id="PF00078">
    <property type="entry name" value="RVT_1"/>
    <property type="match status" value="1"/>
</dbReference>
<dbReference type="AlphaFoldDB" id="A0A8X6R8E1"/>
<dbReference type="Proteomes" id="UP000887159">
    <property type="component" value="Unassembled WGS sequence"/>
</dbReference>
<feature type="compositionally biased region" description="Basic and acidic residues" evidence="1">
    <location>
        <begin position="47"/>
        <end position="56"/>
    </location>
</feature>
<proteinExistence type="predicted"/>
<dbReference type="Gene3D" id="3.10.10.10">
    <property type="entry name" value="HIV Type 1 Reverse Transcriptase, subunit A, domain 1"/>
    <property type="match status" value="1"/>
</dbReference>
<dbReference type="SUPFAM" id="SSF56672">
    <property type="entry name" value="DNA/RNA polymerases"/>
    <property type="match status" value="1"/>
</dbReference>
<feature type="compositionally biased region" description="Basic and acidic residues" evidence="1">
    <location>
        <begin position="65"/>
        <end position="79"/>
    </location>
</feature>
<dbReference type="InterPro" id="IPR000477">
    <property type="entry name" value="RT_dom"/>
</dbReference>
<gene>
    <name evidence="3" type="primary">pol</name>
    <name evidence="3" type="ORF">TNCV_2190341</name>
</gene>
<feature type="region of interest" description="Disordered" evidence="1">
    <location>
        <begin position="1"/>
        <end position="109"/>
    </location>
</feature>
<dbReference type="Gene3D" id="3.30.70.270">
    <property type="match status" value="1"/>
</dbReference>
<dbReference type="InterPro" id="IPR043128">
    <property type="entry name" value="Rev_trsase/Diguanyl_cyclase"/>
</dbReference>
<name>A0A8X6R8E1_TRICX</name>
<evidence type="ECO:0000256" key="1">
    <source>
        <dbReference type="SAM" id="MobiDB-lite"/>
    </source>
</evidence>
<sequence length="306" mass="35699">MSNADDNRRNWRSSEVVCRSSNSRKDYRGNYENGRQGNQWFDSRNSFQKDDRRFNDRGYQFRNGGQKDDFSRGDRRNRGSSENFSRGARRQRRRSNVLKVSDVQNKPGHTHVLYHETDTRDKPPVVSRPYRYDRVKQVILDYHVDKMLKVGTIIPIQSPYASPVVLCRKNNGLPPDNPEAYRFAVDYRKLNAITKYPRYPLSLIDDLIMNIPYTTMMSALDLRSGHFQLAINPSDIVKTAFVTKNGTYAFRRMPFGLSGAAFNFQKEIDIILKPVIGKFVNVYMDDVIILSPSFTQHIEHLREVFR</sequence>
<keyword evidence="4" id="KW-1185">Reference proteome</keyword>
<evidence type="ECO:0000313" key="4">
    <source>
        <dbReference type="Proteomes" id="UP000887159"/>
    </source>
</evidence>
<feature type="compositionally biased region" description="Basic residues" evidence="1">
    <location>
        <begin position="87"/>
        <end position="96"/>
    </location>
</feature>
<comment type="caution">
    <text evidence="3">The sequence shown here is derived from an EMBL/GenBank/DDBJ whole genome shotgun (WGS) entry which is preliminary data.</text>
</comment>
<organism evidence="3 4">
    <name type="scientific">Trichonephila clavipes</name>
    <name type="common">Golden silk orbweaver</name>
    <name type="synonym">Nephila clavipes</name>
    <dbReference type="NCBI Taxonomy" id="2585209"/>
    <lineage>
        <taxon>Eukaryota</taxon>
        <taxon>Metazoa</taxon>
        <taxon>Ecdysozoa</taxon>
        <taxon>Arthropoda</taxon>
        <taxon>Chelicerata</taxon>
        <taxon>Arachnida</taxon>
        <taxon>Araneae</taxon>
        <taxon>Araneomorphae</taxon>
        <taxon>Entelegynae</taxon>
        <taxon>Araneoidea</taxon>
        <taxon>Nephilidae</taxon>
        <taxon>Trichonephila</taxon>
    </lineage>
</organism>
<evidence type="ECO:0000313" key="3">
    <source>
        <dbReference type="EMBL" id="GFX87757.1"/>
    </source>
</evidence>
<dbReference type="InterPro" id="IPR043502">
    <property type="entry name" value="DNA/RNA_pol_sf"/>
</dbReference>
<evidence type="ECO:0000259" key="2">
    <source>
        <dbReference type="Pfam" id="PF00078"/>
    </source>
</evidence>
<protein>
    <submittedName>
        <fullName evidence="3">Retrovirus-related Pol polyprotein from transposon 297</fullName>
    </submittedName>
</protein>
<reference evidence="3" key="1">
    <citation type="submission" date="2020-08" db="EMBL/GenBank/DDBJ databases">
        <title>Multicomponent nature underlies the extraordinary mechanical properties of spider dragline silk.</title>
        <authorList>
            <person name="Kono N."/>
            <person name="Nakamura H."/>
            <person name="Mori M."/>
            <person name="Yoshida Y."/>
            <person name="Ohtoshi R."/>
            <person name="Malay A.D."/>
            <person name="Moran D.A.P."/>
            <person name="Tomita M."/>
            <person name="Numata K."/>
            <person name="Arakawa K."/>
        </authorList>
    </citation>
    <scope>NUCLEOTIDE SEQUENCE</scope>
</reference>